<dbReference type="SUPFAM" id="SSF51283">
    <property type="entry name" value="dUTPase-like"/>
    <property type="match status" value="1"/>
</dbReference>
<dbReference type="EC" id="3.6.1.23" evidence="7"/>
<dbReference type="Gene3D" id="2.70.40.10">
    <property type="match status" value="1"/>
</dbReference>
<dbReference type="GO" id="GO:0000287">
    <property type="term" value="F:magnesium ion binding"/>
    <property type="evidence" value="ECO:0007669"/>
    <property type="project" value="UniProtKB-UniRule"/>
</dbReference>
<dbReference type="EMBL" id="CP002131">
    <property type="protein sequence ID" value="ADL07985.1"/>
    <property type="molecule type" value="Genomic_DNA"/>
</dbReference>
<keyword evidence="5 7" id="KW-0546">Nucleotide metabolism</keyword>
<feature type="binding site" evidence="7">
    <location>
        <begin position="86"/>
        <end position="88"/>
    </location>
    <ligand>
        <name>substrate</name>
    </ligand>
</feature>
<evidence type="ECO:0000313" key="10">
    <source>
        <dbReference type="Proteomes" id="UP000000272"/>
    </source>
</evidence>
<organism evidence="9 10">
    <name type="scientific">Thermosediminibacter oceani (strain ATCC BAA-1034 / DSM 16646 / JW/IW-1228P)</name>
    <dbReference type="NCBI Taxonomy" id="555079"/>
    <lineage>
        <taxon>Bacteria</taxon>
        <taxon>Bacillati</taxon>
        <taxon>Bacillota</taxon>
        <taxon>Clostridia</taxon>
        <taxon>Thermosediminibacterales</taxon>
        <taxon>Thermosediminibacteraceae</taxon>
        <taxon>Thermosediminibacter</taxon>
    </lineage>
</organism>
<dbReference type="Proteomes" id="UP000000272">
    <property type="component" value="Chromosome"/>
</dbReference>
<accession>D9S3K8</accession>
<protein>
    <recommendedName>
        <fullName evidence="7">Deoxyuridine 5'-triphosphate nucleotidohydrolase</fullName>
        <shortName evidence="7">dUTPase</shortName>
        <ecNumber evidence="7">3.6.1.23</ecNumber>
    </recommendedName>
    <alternativeName>
        <fullName evidence="7">dUTP pyrophosphatase</fullName>
    </alternativeName>
</protein>
<dbReference type="GO" id="GO:0004170">
    <property type="term" value="F:dUTP diphosphatase activity"/>
    <property type="evidence" value="ECO:0007669"/>
    <property type="project" value="UniProtKB-UniRule"/>
</dbReference>
<keyword evidence="3 7" id="KW-0378">Hydrolase</keyword>
<comment type="pathway">
    <text evidence="7">Pyrimidine metabolism; dUMP biosynthesis; dUMP from dCTP (dUTP route): step 2/2.</text>
</comment>
<comment type="similarity">
    <text evidence="1 7">Belongs to the dUTPase family.</text>
</comment>
<evidence type="ECO:0000256" key="3">
    <source>
        <dbReference type="ARBA" id="ARBA00022801"/>
    </source>
</evidence>
<dbReference type="KEGG" id="toc:Toce_1229"/>
<evidence type="ECO:0000256" key="2">
    <source>
        <dbReference type="ARBA" id="ARBA00022723"/>
    </source>
</evidence>
<proteinExistence type="inferred from homology"/>
<evidence type="ECO:0000256" key="6">
    <source>
        <dbReference type="ARBA" id="ARBA00047686"/>
    </source>
</evidence>
<dbReference type="UniPathway" id="UPA00610">
    <property type="reaction ID" value="UER00666"/>
</dbReference>
<evidence type="ECO:0000313" key="9">
    <source>
        <dbReference type="EMBL" id="ADL07985.1"/>
    </source>
</evidence>
<dbReference type="InterPro" id="IPR029054">
    <property type="entry name" value="dUTPase-like"/>
</dbReference>
<dbReference type="GO" id="GO:0006226">
    <property type="term" value="P:dUMP biosynthetic process"/>
    <property type="evidence" value="ECO:0007669"/>
    <property type="project" value="UniProtKB-UniRule"/>
</dbReference>
<dbReference type="eggNOG" id="COG0756">
    <property type="taxonomic scope" value="Bacteria"/>
</dbReference>
<keyword evidence="10" id="KW-1185">Reference proteome</keyword>
<feature type="domain" description="dUTPase-like" evidence="8">
    <location>
        <begin position="17"/>
        <end position="148"/>
    </location>
</feature>
<dbReference type="InterPro" id="IPR008181">
    <property type="entry name" value="dUTPase"/>
</dbReference>
<name>D9S3K8_THEOJ</name>
<comment type="cofactor">
    <cofactor evidence="7">
        <name>Mg(2+)</name>
        <dbReference type="ChEBI" id="CHEBI:18420"/>
    </cofactor>
</comment>
<dbReference type="GO" id="GO:0046081">
    <property type="term" value="P:dUTP catabolic process"/>
    <property type="evidence" value="ECO:0007669"/>
    <property type="project" value="InterPro"/>
</dbReference>
<dbReference type="NCBIfam" id="NF001862">
    <property type="entry name" value="PRK00601.1"/>
    <property type="match status" value="1"/>
</dbReference>
<keyword evidence="2 7" id="KW-0479">Metal-binding</keyword>
<dbReference type="InterPro" id="IPR036157">
    <property type="entry name" value="dUTPase-like_sf"/>
</dbReference>
<dbReference type="RefSeq" id="WP_013276024.1">
    <property type="nucleotide sequence ID" value="NC_014377.1"/>
</dbReference>
<dbReference type="PANTHER" id="PTHR11241:SF0">
    <property type="entry name" value="DEOXYURIDINE 5'-TRIPHOSPHATE NUCLEOTIDOHYDROLASE"/>
    <property type="match status" value="1"/>
</dbReference>
<dbReference type="AlphaFoldDB" id="D9S3K8"/>
<reference evidence="9 10" key="1">
    <citation type="journal article" date="2010" name="Stand. Genomic Sci.">
        <title>Complete genome sequence of Thermosediminibacter oceani type strain (JW/IW-1228P).</title>
        <authorList>
            <person name="Pitluck S."/>
            <person name="Yasawong M."/>
            <person name="Munk C."/>
            <person name="Nolan M."/>
            <person name="Lapidus A."/>
            <person name="Lucas S."/>
            <person name="Glavina Del Rio T."/>
            <person name="Tice H."/>
            <person name="Cheng J.F."/>
            <person name="Bruce D."/>
            <person name="Detter C."/>
            <person name="Tapia R."/>
            <person name="Han C."/>
            <person name="Goodwin L."/>
            <person name="Liolios K."/>
            <person name="Ivanova N."/>
            <person name="Mavromatis K."/>
            <person name="Mikhailova N."/>
            <person name="Pati A."/>
            <person name="Chen A."/>
            <person name="Palaniappan K."/>
            <person name="Land M."/>
            <person name="Hauser L."/>
            <person name="Chang Y.J."/>
            <person name="Jeffries C.D."/>
            <person name="Rohde M."/>
            <person name="Spring S."/>
            <person name="Sikorski J."/>
            <person name="Goker M."/>
            <person name="Woyke T."/>
            <person name="Bristow J."/>
            <person name="Eisen J.A."/>
            <person name="Markowitz V."/>
            <person name="Hugenholtz P."/>
            <person name="Kyrpides N.C."/>
            <person name="Klenk H.P."/>
        </authorList>
    </citation>
    <scope>NUCLEOTIDE SEQUENCE [LARGE SCALE GENOMIC DNA]</scope>
    <source>
        <strain evidence="10">ATCC BAA-1034 / DSM 16646 / JW/IW-1228P</strain>
    </source>
</reference>
<dbReference type="HOGENOM" id="CLU_068508_1_0_9"/>
<dbReference type="HAMAP" id="MF_00116">
    <property type="entry name" value="dUTPase_bact"/>
    <property type="match status" value="1"/>
</dbReference>
<evidence type="ECO:0000259" key="8">
    <source>
        <dbReference type="Pfam" id="PF00692"/>
    </source>
</evidence>
<feature type="binding site" evidence="7">
    <location>
        <position position="82"/>
    </location>
    <ligand>
        <name>substrate</name>
    </ligand>
</feature>
<dbReference type="PANTHER" id="PTHR11241">
    <property type="entry name" value="DEOXYURIDINE 5'-TRIPHOSPHATE NUCLEOTIDOHYDROLASE"/>
    <property type="match status" value="1"/>
</dbReference>
<dbReference type="FunFam" id="2.70.40.10:FF:000002">
    <property type="entry name" value="dUTP diphosphatase"/>
    <property type="match status" value="1"/>
</dbReference>
<gene>
    <name evidence="7" type="primary">dut</name>
    <name evidence="9" type="ordered locus">Toce_1229</name>
</gene>
<sequence>MERVKVRVKRVEGAEDLPLPRYMTPLASGMDLYANIQNDLTIEPGKYEVIPTGIQLEIPPGFEAQVRPRSGLAARYGITLLNSPGTIDADYRGEVKVVLINHGTQNFTIKRGDRIAQLVIAPVFRAEMVETDVLGETIRGNGGFGHTGI</sequence>
<evidence type="ECO:0000256" key="1">
    <source>
        <dbReference type="ARBA" id="ARBA00006581"/>
    </source>
</evidence>
<comment type="catalytic activity">
    <reaction evidence="6 7">
        <text>dUTP + H2O = dUMP + diphosphate + H(+)</text>
        <dbReference type="Rhea" id="RHEA:10248"/>
        <dbReference type="ChEBI" id="CHEBI:15377"/>
        <dbReference type="ChEBI" id="CHEBI:15378"/>
        <dbReference type="ChEBI" id="CHEBI:33019"/>
        <dbReference type="ChEBI" id="CHEBI:61555"/>
        <dbReference type="ChEBI" id="CHEBI:246422"/>
        <dbReference type="EC" id="3.6.1.23"/>
    </reaction>
</comment>
<evidence type="ECO:0000256" key="5">
    <source>
        <dbReference type="ARBA" id="ARBA00023080"/>
    </source>
</evidence>
<comment type="function">
    <text evidence="7">This enzyme is involved in nucleotide metabolism: it produces dUMP, the immediate precursor of thymidine nucleotides and it decreases the intracellular concentration of dUTP so that uracil cannot be incorporated into DNA.</text>
</comment>
<feature type="binding site" evidence="7">
    <location>
        <begin position="69"/>
        <end position="71"/>
    </location>
    <ligand>
        <name>substrate</name>
    </ligand>
</feature>
<dbReference type="InterPro" id="IPR033704">
    <property type="entry name" value="dUTPase_trimeric"/>
</dbReference>
<dbReference type="NCBIfam" id="TIGR00576">
    <property type="entry name" value="dut"/>
    <property type="match status" value="1"/>
</dbReference>
<evidence type="ECO:0000256" key="4">
    <source>
        <dbReference type="ARBA" id="ARBA00022842"/>
    </source>
</evidence>
<evidence type="ECO:0000256" key="7">
    <source>
        <dbReference type="HAMAP-Rule" id="MF_00116"/>
    </source>
</evidence>
<dbReference type="CDD" id="cd07557">
    <property type="entry name" value="trimeric_dUTPase"/>
    <property type="match status" value="1"/>
</dbReference>
<dbReference type="OrthoDB" id="9809956at2"/>
<comment type="caution">
    <text evidence="7">Lacks conserved residue(s) required for the propagation of feature annotation.</text>
</comment>
<dbReference type="STRING" id="555079.Toce_1229"/>
<keyword evidence="4 7" id="KW-0460">Magnesium</keyword>
<dbReference type="Pfam" id="PF00692">
    <property type="entry name" value="dUTPase"/>
    <property type="match status" value="1"/>
</dbReference>